<reference evidence="6 7" key="1">
    <citation type="submission" date="2024-06" db="EMBL/GenBank/DDBJ databases">
        <title>The Natural Products Discovery Center: Release of the First 8490 Sequenced Strains for Exploring Actinobacteria Biosynthetic Diversity.</title>
        <authorList>
            <person name="Kalkreuter E."/>
            <person name="Kautsar S.A."/>
            <person name="Yang D."/>
            <person name="Bader C.D."/>
            <person name="Teijaro C.N."/>
            <person name="Fluegel L."/>
            <person name="Davis C.M."/>
            <person name="Simpson J.R."/>
            <person name="Lauterbach L."/>
            <person name="Steele A.D."/>
            <person name="Gui C."/>
            <person name="Meng S."/>
            <person name="Li G."/>
            <person name="Viehrig K."/>
            <person name="Ye F."/>
            <person name="Su P."/>
            <person name="Kiefer A.F."/>
            <person name="Nichols A."/>
            <person name="Cepeda A.J."/>
            <person name="Yan W."/>
            <person name="Fan B."/>
            <person name="Jiang Y."/>
            <person name="Adhikari A."/>
            <person name="Zheng C.-J."/>
            <person name="Schuster L."/>
            <person name="Cowan T.M."/>
            <person name="Smanski M.J."/>
            <person name="Chevrette M.G."/>
            <person name="De Carvalho L.P.S."/>
            <person name="Shen B."/>
        </authorList>
    </citation>
    <scope>NUCLEOTIDE SEQUENCE [LARGE SCALE GENOMIC DNA]</scope>
    <source>
        <strain evidence="6 7">NPDC048946</strain>
    </source>
</reference>
<dbReference type="InterPro" id="IPR036390">
    <property type="entry name" value="WH_DNA-bd_sf"/>
</dbReference>
<organism evidence="6 7">
    <name type="scientific">Streptodolium elevatio</name>
    <dbReference type="NCBI Taxonomy" id="3157996"/>
    <lineage>
        <taxon>Bacteria</taxon>
        <taxon>Bacillati</taxon>
        <taxon>Actinomycetota</taxon>
        <taxon>Actinomycetes</taxon>
        <taxon>Kitasatosporales</taxon>
        <taxon>Streptomycetaceae</taxon>
        <taxon>Streptodolium</taxon>
    </lineage>
</organism>
<keyword evidence="7" id="KW-1185">Reference proteome</keyword>
<evidence type="ECO:0000313" key="7">
    <source>
        <dbReference type="Proteomes" id="UP001551482"/>
    </source>
</evidence>
<dbReference type="InterPro" id="IPR000847">
    <property type="entry name" value="LysR_HTH_N"/>
</dbReference>
<comment type="caution">
    <text evidence="6">The sequence shown here is derived from an EMBL/GenBank/DDBJ whole genome shotgun (WGS) entry which is preliminary data.</text>
</comment>
<evidence type="ECO:0000259" key="5">
    <source>
        <dbReference type="PROSITE" id="PS50931"/>
    </source>
</evidence>
<dbReference type="RefSeq" id="WP_358357187.1">
    <property type="nucleotide sequence ID" value="NZ_JBEZFP010000066.1"/>
</dbReference>
<evidence type="ECO:0000313" key="6">
    <source>
        <dbReference type="EMBL" id="MEU8136558.1"/>
    </source>
</evidence>
<dbReference type="InterPro" id="IPR005119">
    <property type="entry name" value="LysR_subst-bd"/>
</dbReference>
<dbReference type="PANTHER" id="PTHR30118:SF15">
    <property type="entry name" value="TRANSCRIPTIONAL REGULATORY PROTEIN"/>
    <property type="match status" value="1"/>
</dbReference>
<keyword evidence="2" id="KW-0805">Transcription regulation</keyword>
<dbReference type="EMBL" id="JBEZFP010000066">
    <property type="protein sequence ID" value="MEU8136558.1"/>
    <property type="molecule type" value="Genomic_DNA"/>
</dbReference>
<dbReference type="CDD" id="cd08460">
    <property type="entry name" value="PBP2_DntR_like_1"/>
    <property type="match status" value="1"/>
</dbReference>
<name>A0ABV3DLC7_9ACTN</name>
<proteinExistence type="inferred from homology"/>
<dbReference type="PROSITE" id="PS50931">
    <property type="entry name" value="HTH_LYSR"/>
    <property type="match status" value="1"/>
</dbReference>
<dbReference type="SUPFAM" id="SSF46785">
    <property type="entry name" value="Winged helix' DNA-binding domain"/>
    <property type="match status" value="1"/>
</dbReference>
<dbReference type="Gene3D" id="3.40.190.10">
    <property type="entry name" value="Periplasmic binding protein-like II"/>
    <property type="match status" value="2"/>
</dbReference>
<gene>
    <name evidence="6" type="ORF">AB0C36_23985</name>
</gene>
<dbReference type="Pfam" id="PF03466">
    <property type="entry name" value="LysR_substrate"/>
    <property type="match status" value="1"/>
</dbReference>
<dbReference type="SUPFAM" id="SSF53850">
    <property type="entry name" value="Periplasmic binding protein-like II"/>
    <property type="match status" value="1"/>
</dbReference>
<dbReference type="InterPro" id="IPR036388">
    <property type="entry name" value="WH-like_DNA-bd_sf"/>
</dbReference>
<sequence>MDLNLLVALDVLLDEESVGGAAARLHLSEPAMSRTLGRIRKATGDPILVRAGRSMVPTPRALAMRAEVRTLVEQARVLLGPVDRPDPATLRRTFSVVANDGIITAIGAPLFARARAEAPGVTLRFLPKQRTDTPVLREGVADLIIGSPWDLEPESRSELLVQDRFVGVVRAGHPLTRGTVTARRFAEAEHLVASRRGRQSGPVDDALRELGLTRRVVGTVPSYASSLYVLLETDAVGMAAELMSTGVIRALGLRTFPIPLDLPPLSLTQVWHPRHDADGAHAWLRALVRGAIGDVVDAHRGAEARGAAASGSADGAEAPPEF</sequence>
<dbReference type="PANTHER" id="PTHR30118">
    <property type="entry name" value="HTH-TYPE TRANSCRIPTIONAL REGULATOR LEUO-RELATED"/>
    <property type="match status" value="1"/>
</dbReference>
<evidence type="ECO:0000256" key="1">
    <source>
        <dbReference type="ARBA" id="ARBA00009437"/>
    </source>
</evidence>
<accession>A0ABV3DLC7</accession>
<evidence type="ECO:0000256" key="4">
    <source>
        <dbReference type="ARBA" id="ARBA00023163"/>
    </source>
</evidence>
<dbReference type="Gene3D" id="1.10.10.10">
    <property type="entry name" value="Winged helix-like DNA-binding domain superfamily/Winged helix DNA-binding domain"/>
    <property type="match status" value="1"/>
</dbReference>
<dbReference type="InterPro" id="IPR050389">
    <property type="entry name" value="LysR-type_TF"/>
</dbReference>
<feature type="domain" description="HTH lysR-type" evidence="5">
    <location>
        <begin position="1"/>
        <end position="58"/>
    </location>
</feature>
<dbReference type="Proteomes" id="UP001551482">
    <property type="component" value="Unassembled WGS sequence"/>
</dbReference>
<protein>
    <submittedName>
        <fullName evidence="6">LysR family transcriptional regulator</fullName>
    </submittedName>
</protein>
<evidence type="ECO:0000256" key="2">
    <source>
        <dbReference type="ARBA" id="ARBA00023015"/>
    </source>
</evidence>
<keyword evidence="3" id="KW-0238">DNA-binding</keyword>
<keyword evidence="4" id="KW-0804">Transcription</keyword>
<evidence type="ECO:0000256" key="3">
    <source>
        <dbReference type="ARBA" id="ARBA00023125"/>
    </source>
</evidence>
<dbReference type="Pfam" id="PF00126">
    <property type="entry name" value="HTH_1"/>
    <property type="match status" value="1"/>
</dbReference>
<comment type="similarity">
    <text evidence="1">Belongs to the LysR transcriptional regulatory family.</text>
</comment>